<feature type="domain" description="Bacterial Ig-like" evidence="5">
    <location>
        <begin position="1373"/>
        <end position="1468"/>
    </location>
</feature>
<evidence type="ECO:0000259" key="3">
    <source>
        <dbReference type="Pfam" id="PF14252"/>
    </source>
</evidence>
<feature type="compositionally biased region" description="Low complexity" evidence="1">
    <location>
        <begin position="1988"/>
        <end position="1999"/>
    </location>
</feature>
<dbReference type="Pfam" id="PF19078">
    <property type="entry name" value="Big_12"/>
    <property type="match status" value="9"/>
</dbReference>
<evidence type="ECO:0000259" key="2">
    <source>
        <dbReference type="Pfam" id="PF13946"/>
    </source>
</evidence>
<dbReference type="Pfam" id="PF17963">
    <property type="entry name" value="Big_9"/>
    <property type="match status" value="1"/>
</dbReference>
<feature type="domain" description="Bacterial Ig-like" evidence="6">
    <location>
        <begin position="4510"/>
        <end position="4605"/>
    </location>
</feature>
<gene>
    <name evidence="7" type="ORF">NX774_14015</name>
</gene>
<feature type="region of interest" description="Disordered" evidence="1">
    <location>
        <begin position="3512"/>
        <end position="3531"/>
    </location>
</feature>
<evidence type="ECO:0000313" key="8">
    <source>
        <dbReference type="Proteomes" id="UP001206126"/>
    </source>
</evidence>
<feature type="region of interest" description="Disordered" evidence="1">
    <location>
        <begin position="2586"/>
        <end position="2618"/>
    </location>
</feature>
<dbReference type="PRINTS" id="PR00313">
    <property type="entry name" value="CABNDNGRPT"/>
</dbReference>
<feature type="region of interest" description="Disordered" evidence="1">
    <location>
        <begin position="752"/>
        <end position="787"/>
    </location>
</feature>
<feature type="compositionally biased region" description="Low complexity" evidence="1">
    <location>
        <begin position="2599"/>
        <end position="2610"/>
    </location>
</feature>
<feature type="compositionally biased region" description="Low complexity" evidence="1">
    <location>
        <begin position="1277"/>
        <end position="1293"/>
    </location>
</feature>
<feature type="region of interest" description="Disordered" evidence="1">
    <location>
        <begin position="2282"/>
        <end position="2313"/>
    </location>
</feature>
<reference evidence="7 8" key="1">
    <citation type="submission" date="2022-08" db="EMBL/GenBank/DDBJ databases">
        <title>Reclassification of Massilia species as members of the genera Telluria, Duganella, Pseudoduganella, Mokoshia gen. nov. and Zemynaea gen. nov. using orthogonal and non-orthogonal genome-based approaches.</title>
        <authorList>
            <person name="Bowman J.P."/>
        </authorList>
    </citation>
    <scope>NUCLEOTIDE SEQUENCE [LARGE SCALE GENOMIC DNA]</scope>
    <source>
        <strain evidence="7 8">JCM 31605</strain>
    </source>
</reference>
<feature type="domain" description="Bacterial Ig-like" evidence="6">
    <location>
        <begin position="3908"/>
        <end position="4002"/>
    </location>
</feature>
<feature type="domain" description="Bacterial Ig-like" evidence="6">
    <location>
        <begin position="658"/>
        <end position="757"/>
    </location>
</feature>
<dbReference type="Pfam" id="PF13946">
    <property type="entry name" value="DUF4214"/>
    <property type="match status" value="1"/>
</dbReference>
<dbReference type="Pfam" id="PF14252">
    <property type="entry name" value="DUF4347"/>
    <property type="match status" value="1"/>
</dbReference>
<feature type="domain" description="Bacterial Ig-like" evidence="5">
    <location>
        <begin position="3408"/>
        <end position="3503"/>
    </location>
</feature>
<feature type="domain" description="Bacterial Ig-like" evidence="5">
    <location>
        <begin position="4127"/>
        <end position="4218"/>
    </location>
</feature>
<dbReference type="InterPro" id="IPR011049">
    <property type="entry name" value="Serralysin-like_metalloprot_C"/>
</dbReference>
<dbReference type="NCBIfam" id="NF033510">
    <property type="entry name" value="Ca_tandemer"/>
    <property type="match status" value="27"/>
</dbReference>
<dbReference type="PROSITE" id="PS00330">
    <property type="entry name" value="HEMOLYSIN_CALCIUM"/>
    <property type="match status" value="1"/>
</dbReference>
<feature type="domain" description="Bacterial Ig-like" evidence="5">
    <location>
        <begin position="1983"/>
        <end position="2078"/>
    </location>
</feature>
<dbReference type="Pfam" id="PF00353">
    <property type="entry name" value="HemolysinCabind"/>
    <property type="match status" value="3"/>
</dbReference>
<feature type="compositionally biased region" description="Low complexity" evidence="1">
    <location>
        <begin position="768"/>
        <end position="784"/>
    </location>
</feature>
<dbReference type="Pfam" id="PF19077">
    <property type="entry name" value="Big_13"/>
    <property type="match status" value="27"/>
</dbReference>
<evidence type="ECO:0000259" key="5">
    <source>
        <dbReference type="Pfam" id="PF19077"/>
    </source>
</evidence>
<dbReference type="PANTHER" id="PTHR34677:SF3">
    <property type="entry name" value="BACTERIAL IG-LIKE DOMAIN-CONTAINING PROTEIN"/>
    <property type="match status" value="1"/>
</dbReference>
<dbReference type="InterPro" id="IPR025592">
    <property type="entry name" value="DUF4347"/>
</dbReference>
<dbReference type="InterPro" id="IPR001343">
    <property type="entry name" value="Hemolysn_Ca-bd"/>
</dbReference>
<feature type="domain" description="Bacterial Ig-like" evidence="6">
    <location>
        <begin position="554"/>
        <end position="652"/>
    </location>
</feature>
<keyword evidence="8" id="KW-1185">Reference proteome</keyword>
<evidence type="ECO:0000259" key="4">
    <source>
        <dbReference type="Pfam" id="PF17936"/>
    </source>
</evidence>
<feature type="domain" description="Bacterial Ig-like" evidence="5">
    <location>
        <begin position="1171"/>
        <end position="1263"/>
    </location>
</feature>
<feature type="domain" description="Bacterial Ig-like" evidence="5">
    <location>
        <begin position="1578"/>
        <end position="1671"/>
    </location>
</feature>
<accession>A0ABT2DCZ8</accession>
<feature type="domain" description="Bacterial Ig-like" evidence="5">
    <location>
        <begin position="3103"/>
        <end position="3198"/>
    </location>
</feature>
<feature type="domain" description="Bacterial Ig-like" evidence="5">
    <location>
        <begin position="2594"/>
        <end position="2689"/>
    </location>
</feature>
<dbReference type="RefSeq" id="WP_258822852.1">
    <property type="nucleotide sequence ID" value="NZ_JANUHB010000003.1"/>
</dbReference>
<feature type="domain" description="DUF4347" evidence="3">
    <location>
        <begin position="13"/>
        <end position="174"/>
    </location>
</feature>
<feature type="region of interest" description="Disordered" evidence="1">
    <location>
        <begin position="1277"/>
        <end position="1304"/>
    </location>
</feature>
<feature type="region of interest" description="Disordered" evidence="1">
    <location>
        <begin position="2899"/>
        <end position="2924"/>
    </location>
</feature>
<feature type="domain" description="Bacterial Ig-like" evidence="6">
    <location>
        <begin position="4305"/>
        <end position="4406"/>
    </location>
</feature>
<feature type="compositionally biased region" description="Low complexity" evidence="1">
    <location>
        <begin position="1683"/>
        <end position="1694"/>
    </location>
</feature>
<feature type="domain" description="Bacterial Ig-like" evidence="5">
    <location>
        <begin position="2492"/>
        <end position="2587"/>
    </location>
</feature>
<feature type="domain" description="Bacterial Ig-like" evidence="5">
    <location>
        <begin position="2086"/>
        <end position="2178"/>
    </location>
</feature>
<dbReference type="EMBL" id="JANUHB010000003">
    <property type="protein sequence ID" value="MCS0809042.1"/>
    <property type="molecule type" value="Genomic_DNA"/>
</dbReference>
<dbReference type="NCBIfam" id="NF012211">
    <property type="entry name" value="tand_rpt_95"/>
    <property type="match status" value="1"/>
</dbReference>
<evidence type="ECO:0000313" key="7">
    <source>
        <dbReference type="EMBL" id="MCS0809042.1"/>
    </source>
</evidence>
<feature type="domain" description="Bacterial Ig-like" evidence="5">
    <location>
        <begin position="3509"/>
        <end position="3605"/>
    </location>
</feature>
<feature type="region of interest" description="Disordered" evidence="1">
    <location>
        <begin position="4130"/>
        <end position="4150"/>
    </location>
</feature>
<feature type="compositionally biased region" description="Low complexity" evidence="1">
    <location>
        <begin position="1068"/>
        <end position="1084"/>
    </location>
</feature>
<feature type="domain" description="Bacterial Ig-like" evidence="6">
    <location>
        <begin position="4012"/>
        <end position="4110"/>
    </location>
</feature>
<dbReference type="Gene3D" id="2.60.40.10">
    <property type="entry name" value="Immunoglobulins"/>
    <property type="match status" value="29"/>
</dbReference>
<feature type="domain" description="Bacterial Ig-like" evidence="5">
    <location>
        <begin position="3209"/>
        <end position="3300"/>
    </location>
</feature>
<feature type="domain" description="Bacterial Ig-like" evidence="6">
    <location>
        <begin position="3703"/>
        <end position="3797"/>
    </location>
</feature>
<dbReference type="SUPFAM" id="SSF51120">
    <property type="entry name" value="beta-Roll"/>
    <property type="match status" value="2"/>
</dbReference>
<feature type="region of interest" description="Disordered" evidence="1">
    <location>
        <begin position="1372"/>
        <end position="1392"/>
    </location>
</feature>
<dbReference type="InterPro" id="IPR044048">
    <property type="entry name" value="Big_12"/>
</dbReference>
<feature type="domain" description="Bacterial Ig-like" evidence="5">
    <location>
        <begin position="3002"/>
        <end position="3095"/>
    </location>
</feature>
<feature type="domain" description="Bacterial Ig-like" evidence="5">
    <location>
        <begin position="2697"/>
        <end position="2789"/>
    </location>
</feature>
<dbReference type="InterPro" id="IPR018511">
    <property type="entry name" value="Hemolysin-typ_Ca-bd_CS"/>
</dbReference>
<dbReference type="PANTHER" id="PTHR34677">
    <property type="match status" value="1"/>
</dbReference>
<feature type="domain" description="Bacterial Ig-like" evidence="5">
    <location>
        <begin position="1678"/>
        <end position="1773"/>
    </location>
</feature>
<proteinExistence type="predicted"/>
<feature type="domain" description="Bacterial Ig-like" evidence="5">
    <location>
        <begin position="2188"/>
        <end position="2281"/>
    </location>
</feature>
<feature type="domain" description="Bacterial Ig-like" evidence="5">
    <location>
        <begin position="1883"/>
        <end position="1976"/>
    </location>
</feature>
<dbReference type="Pfam" id="PF17936">
    <property type="entry name" value="Big_6"/>
    <property type="match status" value="1"/>
</dbReference>
<feature type="region of interest" description="Disordered" evidence="1">
    <location>
        <begin position="1977"/>
        <end position="2002"/>
    </location>
</feature>
<feature type="domain" description="Bacterial Ig-like" evidence="5">
    <location>
        <begin position="768"/>
        <end position="863"/>
    </location>
</feature>
<dbReference type="InterPro" id="IPR041498">
    <property type="entry name" value="Big_6"/>
</dbReference>
<dbReference type="InterPro" id="IPR044016">
    <property type="entry name" value="Big_13"/>
</dbReference>
<feature type="domain" description="Bacterial Ig-like" evidence="6">
    <location>
        <begin position="4412"/>
        <end position="4508"/>
    </location>
</feature>
<evidence type="ECO:0000256" key="1">
    <source>
        <dbReference type="SAM" id="MobiDB-lite"/>
    </source>
</evidence>
<feature type="domain" description="Bacterial Ig-like" evidence="5">
    <location>
        <begin position="2288"/>
        <end position="2383"/>
    </location>
</feature>
<sequence length="5261" mass="510655">MNSQSVQDSITQVAFIFDNVAHYQELVAAFLPDVEVHVLDASKDGLQQISAILEGRSGIAGLHVVGHGSEGSLNFGSVTLDSANIGGYTEVLGKIGAALADDGDILLYGCDVGAAAIGAKFVGQIAQATGADVAASTDATGGAQRGGDWVLEYRQGDVTSDGALDAAAVHSLDALLGLMPTGLQDVTPSMSTSSFVGGFTLSVQTGYSLTGAYDANGLYFNSPAAPNEWRDAKFTVTADNTNITGFNLDGINWIKYSSTGTFSILVTGFNAVGAVVAQTTVSTTNGSTSYTGGDFSGFIGIHLFTVEIIGSSDPLVHWPISQNTFDGFSVSNPIAANIAPTFVDTTTQLTDTENTSVNLAALLHVSDTDSGQTLTWSQDTGPSHGTLTFSTATATSGNTNVAPGGSIVYTPTVGYAGTDSFVVKVSDGTATATRTVTVTVKPTAASAPVLTAATDTGLSNSDKITKASSVSFSGTGAAGDSTSTVQVWVDKNGNGLYDAGTDLVSTPATLNNGAWTSTAIDVSALANGSYNVYGQITGGGQVGPTSSAGSFTIDRTAPTVTISSNVSTVLVGQTATITFTFSEDPGSSFTWNGSSGDVVVTAGTLSAISGTGTTRTATFTPTPGLNSTSASITIASGSYTDAAGNNGGAGTTPSLSIDTLAPTLAITSDKAALKAGDTAQITFTFSEDPGSSFTWNGTTGDVAVSGGTLSAILGSGTTRTATFTAGGGNGPASITVAAGAYTDGAGNGGGAGATPSVTIDNTPPSAPSTPALAAGSDSGTSSSDNVTKVTTPTLSGTAEAGATIKLYDGVTAIGSSTADGTGKWSITLGSALSSGTHSITATATDAVGNVSAASSALDMTIDTTAPTLSITSDVPKLKVGETATITFNFSEDPGTTFDVGDITVTGGMLSGLTTTGATRTATFTPTNNVDLGTASITVGAGQYTDAAGNAGGAGSIPSLTFDTRAPTVTISSDLALLKAGQTATITFTFSEDPTGFTDSDVVVTGGTLSALNGSGNTWTATFTPTDATNNGSASIKINAGTYTDAQNNAGAGAELVIAYDTLAPAAPSTPALAAGSDSGASSSDNLTKVTKPTLTGTAEAGATVKLYDGATEIGSGTADGTGNWSITLGSDLAAGSHSITAKASDAVGNVSGASAALAVTIDTTAPGAPAALALAAGSDSGSSSSDKVTNVVQPTITGTAEAGATVKLYNGATEIGSGTADGSGNWSITANTLADGAHNITAKATDAAGNTGSASTALAVTIDATAPVAPSALVLAAGSDSGSSSSDNVTSVTKPTVSGNAEPGATVKLYDGATEIGSGTADGTGKWSITLGTDLSSGAHNLTATATDTAGNTSAASAALAVTIDTTAPDAPSTPALAAGSDSGASSSDNLTNVTKPTLSGTAEAGAIVKLYDGAIEIGSGTADGTGNWSITLGSDLATGAHSITATATDAAGNVGAASSALTVTIDTAAPAAPAALALATGSDSGSSSSDRVTSVVQPIITGTAEAGATVKLYNGATEIGSGTADGSGNWSITANTLADGSYNITATATDAAGNTGSASTALAVTIDATAPAAPSALVLEAGSDSGSSSSDKLTSVTKPTISGNAEAGATVKLYDGATEIGSGTADGTGKWTITLGSDLSSGAHNLTATATDTAGNTSATSAELAVTIDTTAPDAPSTPALAAGSDSGASSSDNLTNVTKPTLSGTAEAGAIVKLYDGATEIGSGTADGTGNWSITLGSDLATGSHSITAKATDAAGNVSGTSAALTVTIDTTAPAAPAALALATGSDSGSSSSDRVTSVVQPIITGTAEAGAIVKLYNGATEIGSGTADGSGNWSITANTLADGSYNITATATDAAGNTGSASTALAVTIDATAPAAPSALVLEAGSDSGSSSSDKLTSVTKPTISGNAEAGATVKLYDGATEIGSGTADGTGKWTITLGSDLSSGAHNLTATATDTAGNTSATSAELAVTIDTTAPDAPSTPALAAGSDSGASSSDNLTNVTKPTLSGTAEAGAIVKLYDGATEIGSGTADGTGNWSITLGSDLATGSHSITAKATDAAGNVSGTSAALTVTIDTTAPAAPAALALATGSDSGSSSSDRVTSVVQPIITGTAEAGAIVKLYNGATEIGSGTADGSGNWSITANTLADGSYNITATATDAAGNTGSASTALAVTIDATAPAAPSALVLEAGSDSGSSSSDKLTSVTKPTISGNAEAGATVKLYDGATEIGSGTADGTGKWTITLGSDLSSGAHNLTATATDTAGNTSATSAELAVTIDTTAPDAPSTPALAAGSDSGASSSDNLTNVTKPTLSGTAEAGAIVKLYDGATEIGSGTADGTGNWSITLGSDLATGSHSITAKATDAAGNVSGASTALAVTIDTTAPGVPATPALAVGNDSGTSSSDNLTNVTEPTLTGTAEVGATVKLYDGATEIGSGTADGTGNWSITLGSDLSSGSHNITATATDAAGNTSSASTALVVTIDATAPAAPSALALAAASDSGSSSSDKLTSVTKPTISGNAEAGATVKLYDGATEIGSGTADGTGKWSITLGADLSSGAHDLTAKATDAAGNTSGASAPLAMTIDTTAPDAPSTPALAAGSDSGASSSDNVTNVTKPTLSGTAEAGAIVKLYDGATEIGNGTADGTGNWSITLGSDLATGSHSITAKATDAAGNVSGASAALTVTIDTTAPAAPAALALAAGSDSGSSSSDKVTSVVQPTITGTAEAGATVKLYDGATEIGSGTADGSGNWSITANTLADGAHNITAKATDAAGNTGSASTALVVTIDATAPAAPSALALAAASDSGSSSSDKLTSVTKPTISGNAEAGATVKLYDGATEIGSGTADGTGKWSITLGTDLSSGAHNLTAKATDAAGNTSAASAALTVTIDATAPDAPSTPALAAGSDSGASSSDNVSNVTKPTLSGTAEAGAIVKLYDGATEIGNGTADGTGNWSITLGSDLATGAHTITAKATDAAGNVSAASSALAATIDTAAPAAPAALALASGSDSGSSSSDRVTSAVQPTITGTAEAGATVKLYDGATEIGSGTADGTGKWSISTTGTLADGSHNITAKATDAAGNVSVASSALAVTIDATAPAAPSTLALAAASDSGRSNSDGVTSVRQPTFEGAAEAGTTIKLYDDATEIGSGTADGTGKWSITPTANLSYGEHSITAKATDAAGNISGASSALAVRIDTIAPDTPFGPLLSPISDSGTSSSDKLTNVTRPTLGGLAEVGSVVKLYDGATEIGSVTPDDYYMWSITLGSDLAPGVHTITAQATDAAGNVSAASSALVITIDTAPPAAPAALALAPGSDSGSSSSDRVTNVSRPTITGTAEAGAIVRLYDGAWEIGSGTADGTGNWSIATTGLTSDVNNITATATDAAGNVSVASSTLVVTHDNSAPAAPSALALAAASDSGSSSSDRVTNVTQPTISGNAEAGTTVKLYDGATEIGGGTADGAGKWSITTTDNLSSGAHSITAKATDLAGNVSLAMGALAITIDTTAPVAPSTPALAAGSDSGSSSSDNLTKVTKPTLTGTAEAGATIKLYDGATEIGSGTADGTGKWSITLGSDLATGAHTVTAKATDAAGNVSGASDALGLTIDTTPPQVSISSDKAALRAGQQTLVTFQFSEEPGAAFALGSIQVSGGTLEGLSGTGNVRTATFTPDANANGTAQITVASNAYDDRAGNAGDNAAALNIPFDTLVPTLVITRDTNTPLKIGETATISFSFSEDPGTSFQWDGALGDLHVSGGTLSALSGTGLVRTATFTPDTNVNDGTAVISVSGSYTDAAENIGTNPPDLVFSFDTQAPAAPSSPVLAAGDDSGTSQTDNLTSVATPTLAGTAEAGATVKLYDGATLVGTGTADAAGKWSITTNALAEGSHAITAVATDTLLNTGTASAALAVTVDRTAPTLTISSDKAALTAGQGATITFTFSEDPGSTFSWDGTSGDIVVSGGTLGALSGTGNIRTAVFTPDADVNAGTASITVAAGKYTDAAGNDGGAGVTPSIHFDTLVPTVSISSDKAALRTGETATITFTFSEDPGASFTWDGTSGDVTVGGGTLSAISGSGLTRTATFTPTANTNGGVASIAIAEGKYSDAAGNAGHAGTSPSVVFDTLAPAVPSAPVLDAGSDSGVSNSDRLTNAASPRFTGTAEDGATVKLVDTVTETVLGTGIAAGGTWAINANGLTDGVANIVAIATDVAGNTGPASAASNLTIDRTAPVALSLALASGTGASLVSSGTVKVNGIEDGASWQYSLDGGAHWLEGSGSEFAVTVEGPASVLAHQTDRAGNMSAVSNALSFTLDMSGPTSSVSLSDLALTSGETATVTIRFNERAVGFDLGDIHASNATLSNLATSDGGLTWTALMTPQAGVSSTTNVISVDNTGVTDAVGNRGVGASTSANYTVQTGKVAAAIEMSDTSLLAGETALVTIRFGEAVTGFTLADLSAESGKLSNLASADNGRTWTALFTPATNIDDATNLIRVDNSGVIGAQGQRGEGTSSSANYTVNTIRPTASVTMDTKVLGPGASTPLTIKFSQPVLGFDSADLAVSHATVSALASGDGGMTWTATLTADAGGKSAAPGWVSIDMGGVKNSAGNAGTGSISAHYVVAPAGSAIGTVDGVQVVTQSTTDPKTGREQQLLMIPEVPAVRQDDPNTANQKLADIPLVSNPNAGSPPVLTAGLPAGAGLQVEGPAAPLSTSDALTDLIQRIQDKTASGSASQTDMTGQGQGFLNSLGAGGLVESRTIVPTVSSGTAPSQPIVISGAGAGSGPNAPVVGLVIDGSGLPAGSTLQLDNVDFAAVIGDVRLIGGQGKNYVVGDGASQTIYLGPDDDVLSGGGGDDFIGSAGGDDHLDGGDGNDLVAGGIGNDTVIGGAGDDMLNGGRSTVGDWTFHMTAAGAISAAHDKAVFSAAGSETVQGAELDATVSELGFLKAAPEQLAGIAMLYAGLDRAPDVAGLTFWARAGVSLADVANGVLASAEFGGTALAHADNSTFVRGMYLQVLGREPEGAAMEYWSARLSGSDGRAPASRADVLVAVALSDEHKGKMLAADGYTIAQSSLAQETAWFSGSGDDRLEGGSGHNLLVGGDGVDTAVYGGNQAQYHVLIGTDGLLRVADTTSDSLDKLSGIEVAEFKDGKVDLTVLGKDAGQLDRVGLMFQTVFHHAAGLDALKSFLALNTDAPGMARALVATSEFQSRFGGTSDAAFVQALYANSGLDASKAGGMQSWQDYLGHHSRAELIASWIAQDDVVHAQFGNAGLWLF</sequence>
<protein>
    <submittedName>
        <fullName evidence="7">Ig-like domain-containing protein</fullName>
    </submittedName>
</protein>
<feature type="domain" description="Bacterial Ig-like" evidence="6">
    <location>
        <begin position="962"/>
        <end position="1054"/>
    </location>
</feature>
<comment type="caution">
    <text evidence="7">The sequence shown here is derived from an EMBL/GenBank/DDBJ whole genome shotgun (WGS) entry which is preliminary data.</text>
</comment>
<feature type="domain" description="Bacterial Ig" evidence="4">
    <location>
        <begin position="3837"/>
        <end position="3906"/>
    </location>
</feature>
<feature type="domain" description="Bacterial Ig-like" evidence="5">
    <location>
        <begin position="2899"/>
        <end position="2994"/>
    </location>
</feature>
<feature type="domain" description="Bacterial Ig-like" evidence="5">
    <location>
        <begin position="1476"/>
        <end position="1568"/>
    </location>
</feature>
<feature type="compositionally biased region" description="Low complexity" evidence="1">
    <location>
        <begin position="1378"/>
        <end position="1389"/>
    </location>
</feature>
<feature type="region of interest" description="Disordered" evidence="1">
    <location>
        <begin position="1068"/>
        <end position="1087"/>
    </location>
</feature>
<feature type="region of interest" description="Disordered" evidence="1">
    <location>
        <begin position="1672"/>
        <end position="1703"/>
    </location>
</feature>
<dbReference type="Proteomes" id="UP001206126">
    <property type="component" value="Unassembled WGS sequence"/>
</dbReference>
<feature type="compositionally biased region" description="Polar residues" evidence="1">
    <location>
        <begin position="4134"/>
        <end position="4146"/>
    </location>
</feature>
<feature type="domain" description="Bacterial Ig-like" evidence="5">
    <location>
        <begin position="1781"/>
        <end position="1873"/>
    </location>
</feature>
<feature type="domain" description="Bacterial Ig-like" evidence="5">
    <location>
        <begin position="2391"/>
        <end position="2484"/>
    </location>
</feature>
<name>A0ABT2DCZ8_9BURK</name>
<organism evidence="7 8">
    <name type="scientific">Massilia agilis</name>
    <dbReference type="NCBI Taxonomy" id="1811226"/>
    <lineage>
        <taxon>Bacteria</taxon>
        <taxon>Pseudomonadati</taxon>
        <taxon>Pseudomonadota</taxon>
        <taxon>Betaproteobacteria</taxon>
        <taxon>Burkholderiales</taxon>
        <taxon>Oxalobacteraceae</taxon>
        <taxon>Telluria group</taxon>
        <taxon>Massilia</taxon>
    </lineage>
</organism>
<feature type="compositionally biased region" description="Low complexity" evidence="1">
    <location>
        <begin position="2293"/>
        <end position="2304"/>
    </location>
</feature>
<dbReference type="InterPro" id="IPR025282">
    <property type="entry name" value="DUF4214"/>
</dbReference>
<feature type="domain" description="Bacterial Ig-like" evidence="5">
    <location>
        <begin position="2797"/>
        <end position="2891"/>
    </location>
</feature>
<dbReference type="InterPro" id="IPR013783">
    <property type="entry name" value="Ig-like_fold"/>
</dbReference>
<feature type="compositionally biased region" description="Low complexity" evidence="1">
    <location>
        <begin position="3515"/>
        <end position="3526"/>
    </location>
</feature>
<feature type="domain" description="Bacterial Ig-like" evidence="5">
    <location>
        <begin position="1272"/>
        <end position="1366"/>
    </location>
</feature>
<feature type="domain" description="DUF4214" evidence="2">
    <location>
        <begin position="4972"/>
        <end position="5046"/>
    </location>
</feature>
<evidence type="ECO:0000259" key="6">
    <source>
        <dbReference type="Pfam" id="PF19078"/>
    </source>
</evidence>
<feature type="compositionally biased region" description="Low complexity" evidence="1">
    <location>
        <begin position="2899"/>
        <end position="2920"/>
    </location>
</feature>
<feature type="domain" description="Bacterial Ig-like" evidence="5">
    <location>
        <begin position="1068"/>
        <end position="1163"/>
    </location>
</feature>
<feature type="domain" description="Bacterial Ig-like" evidence="5">
    <location>
        <begin position="3308"/>
        <end position="3398"/>
    </location>
</feature>